<proteinExistence type="predicted"/>
<evidence type="ECO:0000256" key="1">
    <source>
        <dbReference type="SAM" id="MobiDB-lite"/>
    </source>
</evidence>
<reference evidence="2 3" key="1">
    <citation type="journal article" date="2020" name="Int. J. Syst. Evol. Microbiol.">
        <title>Reclassification of Streptomyces castelarensis and Streptomyces sporoclivatus as later heterotypic synonyms of Streptomyces antimycoticus.</title>
        <authorList>
            <person name="Komaki H."/>
            <person name="Tamura T."/>
        </authorList>
    </citation>
    <scope>NUCLEOTIDE SEQUENCE [LARGE SCALE GENOMIC DNA]</scope>
    <source>
        <strain evidence="2 3">NBRC 13459</strain>
    </source>
</reference>
<keyword evidence="3" id="KW-1185">Reference proteome</keyword>
<feature type="region of interest" description="Disordered" evidence="1">
    <location>
        <begin position="93"/>
        <end position="113"/>
    </location>
</feature>
<comment type="caution">
    <text evidence="2">The sequence shown here is derived from an EMBL/GenBank/DDBJ whole genome shotgun (WGS) entry which is preliminary data.</text>
</comment>
<feature type="region of interest" description="Disordered" evidence="1">
    <location>
        <begin position="140"/>
        <end position="162"/>
    </location>
</feature>
<accession>A0A4D4KVX0</accession>
<organism evidence="2 3">
    <name type="scientific">Streptomyces violaceusniger</name>
    <dbReference type="NCBI Taxonomy" id="68280"/>
    <lineage>
        <taxon>Bacteria</taxon>
        <taxon>Bacillati</taxon>
        <taxon>Actinomycetota</taxon>
        <taxon>Actinomycetes</taxon>
        <taxon>Kitasatosporales</taxon>
        <taxon>Streptomycetaceae</taxon>
        <taxon>Streptomyces</taxon>
        <taxon>Streptomyces violaceusniger group</taxon>
    </lineage>
</organism>
<protein>
    <submittedName>
        <fullName evidence="2">Uncharacterized protein</fullName>
    </submittedName>
</protein>
<dbReference type="Proteomes" id="UP000301309">
    <property type="component" value="Unassembled WGS sequence"/>
</dbReference>
<dbReference type="EMBL" id="BJHW01000001">
    <property type="protein sequence ID" value="GDY50657.1"/>
    <property type="molecule type" value="Genomic_DNA"/>
</dbReference>
<evidence type="ECO:0000313" key="3">
    <source>
        <dbReference type="Proteomes" id="UP000301309"/>
    </source>
</evidence>
<evidence type="ECO:0000313" key="2">
    <source>
        <dbReference type="EMBL" id="GDY50657.1"/>
    </source>
</evidence>
<name>A0A4D4KVX0_STRVO</name>
<dbReference type="AlphaFoldDB" id="A0A4D4KVX0"/>
<gene>
    <name evidence="2" type="ORF">SVIO_012800</name>
</gene>
<sequence>MQRHDGLAGAGAALHDVDAVVRGADDLVLLGLDGLHDVMHPAGAGGVERGEQHGVRVGSLMSGPYGVREVQDLVVQPGDLGALGGDVASAAQPHGRVPGGEVERTRHIGPPVDDQRGAVRVIAPDADAADVVVAAVAEQQPAETQPALPRLERGEQPGPLGHQHIALQPRLEGGALQGQGLGHRLLGSCPELGEAPVEQGKEFLLTVPFLV</sequence>